<protein>
    <submittedName>
        <fullName evidence="8">CDP-glycerol glycerophosphotransferase family protein</fullName>
    </submittedName>
</protein>
<evidence type="ECO:0000256" key="3">
    <source>
        <dbReference type="ARBA" id="ARBA00022475"/>
    </source>
</evidence>
<dbReference type="SUPFAM" id="SSF53756">
    <property type="entry name" value="UDP-Glycosyltransferase/glycogen phosphorylase"/>
    <property type="match status" value="1"/>
</dbReference>
<keyword evidence="7" id="KW-1133">Transmembrane helix</keyword>
<comment type="similarity">
    <text evidence="2">Belongs to the CDP-glycerol glycerophosphotransferase family.</text>
</comment>
<dbReference type="InterPro" id="IPR043149">
    <property type="entry name" value="TagF_N"/>
</dbReference>
<keyword evidence="6 7" id="KW-0472">Membrane</keyword>
<dbReference type="PANTHER" id="PTHR37316:SF1">
    <property type="entry name" value="TEICHOIC ACID GLYCEROL-PHOSPHATE PRIMASE"/>
    <property type="match status" value="1"/>
</dbReference>
<dbReference type="GO" id="GO:0019350">
    <property type="term" value="P:teichoic acid biosynthetic process"/>
    <property type="evidence" value="ECO:0007669"/>
    <property type="project" value="UniProtKB-KW"/>
</dbReference>
<gene>
    <name evidence="8" type="ORF">OEV98_05465</name>
</gene>
<dbReference type="InterPro" id="IPR007554">
    <property type="entry name" value="Glycerophosphate_synth"/>
</dbReference>
<keyword evidence="5" id="KW-0777">Teichoic acid biosynthesis</keyword>
<evidence type="ECO:0000256" key="1">
    <source>
        <dbReference type="ARBA" id="ARBA00004202"/>
    </source>
</evidence>
<accession>A0AAE3IRA8</accession>
<evidence type="ECO:0000256" key="7">
    <source>
        <dbReference type="SAM" id="Phobius"/>
    </source>
</evidence>
<reference evidence="8" key="1">
    <citation type="submission" date="2022-10" db="EMBL/GenBank/DDBJ databases">
        <title>Description of Fervidibacillus gen. nov. in the family Fervidibacillaceae fam. nov. with two species, Fervidibacillus albus sp. nov., and Fervidibacillus halotolerans sp. nov., isolated from tidal flat sediments.</title>
        <authorList>
            <person name="Kwon K.K."/>
            <person name="Yang S.-H."/>
        </authorList>
    </citation>
    <scope>NUCLEOTIDE SEQUENCE</scope>
    <source>
        <strain evidence="8">JCM 19140</strain>
    </source>
</reference>
<feature type="transmembrane region" description="Helical" evidence="7">
    <location>
        <begin position="7"/>
        <end position="26"/>
    </location>
</feature>
<comment type="subcellular location">
    <subcellularLocation>
        <location evidence="1">Cell membrane</location>
        <topology evidence="1">Peripheral membrane protein</topology>
    </subcellularLocation>
</comment>
<organism evidence="8 9">
    <name type="scientific">Perspicuibacillus lycopersici</name>
    <dbReference type="NCBI Taxonomy" id="1325689"/>
    <lineage>
        <taxon>Bacteria</taxon>
        <taxon>Bacillati</taxon>
        <taxon>Bacillota</taxon>
        <taxon>Bacilli</taxon>
        <taxon>Bacillales</taxon>
        <taxon>Bacillaceae</taxon>
        <taxon>Perspicuibacillus</taxon>
    </lineage>
</organism>
<dbReference type="InterPro" id="IPR043148">
    <property type="entry name" value="TagF_C"/>
</dbReference>
<dbReference type="Gene3D" id="3.40.50.11820">
    <property type="match status" value="1"/>
</dbReference>
<dbReference type="PANTHER" id="PTHR37316">
    <property type="entry name" value="TEICHOIC ACID GLYCEROL-PHOSPHATE PRIMASE"/>
    <property type="match status" value="1"/>
</dbReference>
<evidence type="ECO:0000256" key="6">
    <source>
        <dbReference type="ARBA" id="ARBA00023136"/>
    </source>
</evidence>
<evidence type="ECO:0000313" key="9">
    <source>
        <dbReference type="Proteomes" id="UP001209318"/>
    </source>
</evidence>
<dbReference type="Gene3D" id="3.40.50.12580">
    <property type="match status" value="1"/>
</dbReference>
<dbReference type="InterPro" id="IPR051612">
    <property type="entry name" value="Teichoic_Acid_Biosynth"/>
</dbReference>
<dbReference type="AlphaFoldDB" id="A0AAE3IRA8"/>
<keyword evidence="9" id="KW-1185">Reference proteome</keyword>
<comment type="caution">
    <text evidence="8">The sequence shown here is derived from an EMBL/GenBank/DDBJ whole genome shotgun (WGS) entry which is preliminary data.</text>
</comment>
<keyword evidence="7" id="KW-0812">Transmembrane</keyword>
<dbReference type="Pfam" id="PF04464">
    <property type="entry name" value="Glyphos_transf"/>
    <property type="match status" value="1"/>
</dbReference>
<keyword evidence="4" id="KW-0808">Transferase</keyword>
<keyword evidence="3" id="KW-1003">Cell membrane</keyword>
<evidence type="ECO:0000256" key="2">
    <source>
        <dbReference type="ARBA" id="ARBA00010488"/>
    </source>
</evidence>
<evidence type="ECO:0000256" key="4">
    <source>
        <dbReference type="ARBA" id="ARBA00022679"/>
    </source>
</evidence>
<dbReference type="GO" id="GO:0005886">
    <property type="term" value="C:plasma membrane"/>
    <property type="evidence" value="ECO:0007669"/>
    <property type="project" value="UniProtKB-SubCell"/>
</dbReference>
<proteinExistence type="inferred from homology"/>
<dbReference type="GO" id="GO:0047355">
    <property type="term" value="F:CDP-glycerol glycerophosphotransferase activity"/>
    <property type="evidence" value="ECO:0007669"/>
    <property type="project" value="InterPro"/>
</dbReference>
<dbReference type="Proteomes" id="UP001209318">
    <property type="component" value="Unassembled WGS sequence"/>
</dbReference>
<evidence type="ECO:0000256" key="5">
    <source>
        <dbReference type="ARBA" id="ARBA00022944"/>
    </source>
</evidence>
<name>A0AAE3IRA8_9BACI</name>
<dbReference type="EMBL" id="JAOUSF010000002">
    <property type="protein sequence ID" value="MCU9612997.1"/>
    <property type="molecule type" value="Genomic_DNA"/>
</dbReference>
<evidence type="ECO:0000313" key="8">
    <source>
        <dbReference type="EMBL" id="MCU9612997.1"/>
    </source>
</evidence>
<sequence>MVRELAVEVYLFIFSILFSIFKILPLQNKLTFVVSFKENNLAIYEEMQRANFSSKIVFLCTKRSYPSVKGKVDGSVYVFETLNVWHMILSIYHLATSRNVIVDNYYGFLAAIRFKKAVECIQIWHAAGAIKTFGMKDNSIQFRSERANRRFAKVYSQFHKVVVGSDRFGDIFQEAFQLPAENILPIGIPRTDFFFDKTKQVEIMDTFYKNYPQLRDKKIVLYAPTYREDGMNQNLAINIEEMYENLKEDHVLMIRLHPSVQMDLDMSKYQDFVYDFSKYPSINELLLVVDYLVTDYSSIPFEFSLLEKPMIFFPYDLDQYNEGRGLWESYEKMVPGPIVQTTKEIAATIKNNAFDMEKVKEFRVKWNQYSNGHSSQNLVQYLSVANNAQRKTEVPVGQNISM</sequence>